<dbReference type="AlphaFoldDB" id="A0A511QHN9"/>
<gene>
    <name evidence="1" type="ORF">VSA01S_29300</name>
</gene>
<accession>A0A511QHN9</accession>
<keyword evidence="2" id="KW-1185">Reference proteome</keyword>
<evidence type="ECO:0000313" key="1">
    <source>
        <dbReference type="EMBL" id="GEM76818.1"/>
    </source>
</evidence>
<comment type="caution">
    <text evidence="1">The sequence shown here is derived from an EMBL/GenBank/DDBJ whole genome shotgun (WGS) entry which is preliminary data.</text>
</comment>
<reference evidence="1 2" key="1">
    <citation type="submission" date="2019-07" db="EMBL/GenBank/DDBJ databases">
        <title>Whole genome shotgun sequence of Vibrio sagamiensis NBRC 104589.</title>
        <authorList>
            <person name="Hosoyama A."/>
            <person name="Uohara A."/>
            <person name="Ohji S."/>
            <person name="Ichikawa N."/>
        </authorList>
    </citation>
    <scope>NUCLEOTIDE SEQUENCE [LARGE SCALE GENOMIC DNA]</scope>
    <source>
        <strain evidence="1 2">NBRC 104589</strain>
    </source>
</reference>
<organism evidence="1 2">
    <name type="scientific">Vibrio sagamiensis NBRC 104589</name>
    <dbReference type="NCBI Taxonomy" id="1219064"/>
    <lineage>
        <taxon>Bacteria</taxon>
        <taxon>Pseudomonadati</taxon>
        <taxon>Pseudomonadota</taxon>
        <taxon>Gammaproteobacteria</taxon>
        <taxon>Vibrionales</taxon>
        <taxon>Vibrionaceae</taxon>
        <taxon>Vibrio</taxon>
    </lineage>
</organism>
<dbReference type="InterPro" id="IPR007332">
    <property type="entry name" value="DUF411"/>
</dbReference>
<evidence type="ECO:0000313" key="2">
    <source>
        <dbReference type="Proteomes" id="UP000321922"/>
    </source>
</evidence>
<sequence>MEANGFKVTEKLHDNMNAVKSRLGLNNPNLYSCHTAEIDGYVFEGHIPAEDIKAFLDDPPKEAKGLTVPDMPIGSPGMEHGEESDSYTVYAFNGQNQIFKYSNIATTKVTTNKIKPSRRPTGLYLIRQLIWI</sequence>
<dbReference type="Proteomes" id="UP000321922">
    <property type="component" value="Unassembled WGS sequence"/>
</dbReference>
<dbReference type="Pfam" id="PF04214">
    <property type="entry name" value="DUF411"/>
    <property type="match status" value="1"/>
</dbReference>
<name>A0A511QHN9_9VIBR</name>
<proteinExistence type="predicted"/>
<dbReference type="EMBL" id="BJXJ01000033">
    <property type="protein sequence ID" value="GEM76818.1"/>
    <property type="molecule type" value="Genomic_DNA"/>
</dbReference>
<protein>
    <submittedName>
        <fullName evidence="1">Uncharacterized protein</fullName>
    </submittedName>
</protein>